<dbReference type="RefSeq" id="WP_058525793.1">
    <property type="nucleotide sequence ID" value="NZ_CAAAHY010000009.1"/>
</dbReference>
<feature type="transmembrane region" description="Helical" evidence="1">
    <location>
        <begin position="75"/>
        <end position="96"/>
    </location>
</feature>
<proteinExistence type="predicted"/>
<gene>
    <name evidence="2" type="primary">icmV</name>
    <name evidence="2" type="ORF">Lery_0617</name>
</gene>
<accession>A0A0W0TTY7</accession>
<keyword evidence="1" id="KW-0472">Membrane</keyword>
<keyword evidence="3" id="KW-1185">Reference proteome</keyword>
<keyword evidence="1" id="KW-0812">Transmembrane</keyword>
<comment type="caution">
    <text evidence="2">The sequence shown here is derived from an EMBL/GenBank/DDBJ whole genome shotgun (WGS) entry which is preliminary data.</text>
</comment>
<evidence type="ECO:0000256" key="1">
    <source>
        <dbReference type="SAM" id="Phobius"/>
    </source>
</evidence>
<sequence>MKKESPSRIVTVLKNIFNVRKWSDFDRMKSFTVYLGDGFKRLFVPQKNTGSGESFNVAMAKYNLTEKDLIAQQKALFRLSILMFIAAILVFSYAVYHVIYGSISAVIISLVVMLIALALAFRYHFWYYQIKVRKLGCTFREWFRQGLMGDKP</sequence>
<dbReference type="NCBIfam" id="NF038219">
    <property type="entry name" value="IcmV_IVB"/>
    <property type="match status" value="1"/>
</dbReference>
<evidence type="ECO:0000313" key="3">
    <source>
        <dbReference type="Proteomes" id="UP000054773"/>
    </source>
</evidence>
<dbReference type="EMBL" id="LNYA01000008">
    <property type="protein sequence ID" value="KTC99138.1"/>
    <property type="molecule type" value="Genomic_DNA"/>
</dbReference>
<organism evidence="2 3">
    <name type="scientific">Legionella erythra</name>
    <dbReference type="NCBI Taxonomy" id="448"/>
    <lineage>
        <taxon>Bacteria</taxon>
        <taxon>Pseudomonadati</taxon>
        <taxon>Pseudomonadota</taxon>
        <taxon>Gammaproteobacteria</taxon>
        <taxon>Legionellales</taxon>
        <taxon>Legionellaceae</taxon>
        <taxon>Legionella</taxon>
    </lineage>
</organism>
<dbReference type="STRING" id="448.Lery_0617"/>
<dbReference type="PATRIC" id="fig|448.7.peg.643"/>
<feature type="transmembrane region" description="Helical" evidence="1">
    <location>
        <begin position="102"/>
        <end position="125"/>
    </location>
</feature>
<protein>
    <submittedName>
        <fullName evidence="2">Intracellular multiplication protein IcmV</fullName>
    </submittedName>
</protein>
<dbReference type="AlphaFoldDB" id="A0A0W0TTY7"/>
<dbReference type="Proteomes" id="UP000054773">
    <property type="component" value="Unassembled WGS sequence"/>
</dbReference>
<reference evidence="2 3" key="1">
    <citation type="submission" date="2015-11" db="EMBL/GenBank/DDBJ databases">
        <title>Genomic analysis of 38 Legionella species identifies large and diverse effector repertoires.</title>
        <authorList>
            <person name="Burstein D."/>
            <person name="Amaro F."/>
            <person name="Zusman T."/>
            <person name="Lifshitz Z."/>
            <person name="Cohen O."/>
            <person name="Gilbert J.A."/>
            <person name="Pupko T."/>
            <person name="Shuman H.A."/>
            <person name="Segal G."/>
        </authorList>
    </citation>
    <scope>NUCLEOTIDE SEQUENCE [LARGE SCALE GENOMIC DNA]</scope>
    <source>
        <strain evidence="2 3">SE-32A-C8</strain>
    </source>
</reference>
<evidence type="ECO:0000313" key="2">
    <source>
        <dbReference type="EMBL" id="KTC99138.1"/>
    </source>
</evidence>
<dbReference type="OrthoDB" id="5640562at2"/>
<keyword evidence="1" id="KW-1133">Transmembrane helix</keyword>
<name>A0A0W0TTY7_LEGER</name>